<evidence type="ECO:0000313" key="2">
    <source>
        <dbReference type="Proteomes" id="UP000707451"/>
    </source>
</evidence>
<dbReference type="EMBL" id="JAHRHY010000022">
    <property type="protein sequence ID" value="KAG9061744.1"/>
    <property type="molecule type" value="Genomic_DNA"/>
</dbReference>
<comment type="caution">
    <text evidence="1">The sequence shown here is derived from an EMBL/GenBank/DDBJ whole genome shotgun (WGS) entry which is preliminary data.</text>
</comment>
<protein>
    <submittedName>
        <fullName evidence="1">Uncharacterized protein</fullName>
    </submittedName>
</protein>
<proteinExistence type="predicted"/>
<gene>
    <name evidence="1" type="ORF">KI688_006894</name>
</gene>
<organism evidence="1 2">
    <name type="scientific">Linnemannia hyalina</name>
    <dbReference type="NCBI Taxonomy" id="64524"/>
    <lineage>
        <taxon>Eukaryota</taxon>
        <taxon>Fungi</taxon>
        <taxon>Fungi incertae sedis</taxon>
        <taxon>Mucoromycota</taxon>
        <taxon>Mortierellomycotina</taxon>
        <taxon>Mortierellomycetes</taxon>
        <taxon>Mortierellales</taxon>
        <taxon>Mortierellaceae</taxon>
        <taxon>Linnemannia</taxon>
    </lineage>
</organism>
<sequence>MVDNQPTSETYYQAFRVPDEREPVQIPAVLHPTLKELYVLWSDISNCFPQATRVQFKNVYVPMLKDARLCRAKPHGIRYHPEIVLDITYGEQGSKKTNKRRSSSAI</sequence>
<dbReference type="Proteomes" id="UP000707451">
    <property type="component" value="Unassembled WGS sequence"/>
</dbReference>
<evidence type="ECO:0000313" key="1">
    <source>
        <dbReference type="EMBL" id="KAG9061744.1"/>
    </source>
</evidence>
<dbReference type="OrthoDB" id="2333012at2759"/>
<accession>A0A9P7XJL1</accession>
<dbReference type="AlphaFoldDB" id="A0A9P7XJL1"/>
<name>A0A9P7XJL1_9FUNG</name>
<reference evidence="1" key="1">
    <citation type="submission" date="2021-06" db="EMBL/GenBank/DDBJ databases">
        <title>Genome Sequence of Mortierella hyaline Strain SCG-10, a Cold-Adapted, Nitrate-Reducing Fungus Isolated from Soil in Minnesota, USA.</title>
        <authorList>
            <person name="Aldossari N."/>
        </authorList>
    </citation>
    <scope>NUCLEOTIDE SEQUENCE</scope>
    <source>
        <strain evidence="1">SCG-10</strain>
    </source>
</reference>
<keyword evidence="2" id="KW-1185">Reference proteome</keyword>